<dbReference type="KEGG" id="pson:JI735_17805"/>
<evidence type="ECO:0000256" key="1">
    <source>
        <dbReference type="SAM" id="SignalP"/>
    </source>
</evidence>
<organism evidence="2 3">
    <name type="scientific">Paenibacillus sonchi</name>
    <dbReference type="NCBI Taxonomy" id="373687"/>
    <lineage>
        <taxon>Bacteria</taxon>
        <taxon>Bacillati</taxon>
        <taxon>Bacillota</taxon>
        <taxon>Bacilli</taxon>
        <taxon>Bacillales</taxon>
        <taxon>Paenibacillaceae</taxon>
        <taxon>Paenibacillus</taxon>
        <taxon>Paenibacillus sonchi group</taxon>
    </lineage>
</organism>
<feature type="signal peptide" evidence="1">
    <location>
        <begin position="1"/>
        <end position="24"/>
    </location>
</feature>
<evidence type="ECO:0000313" key="3">
    <source>
        <dbReference type="Proteomes" id="UP000595841"/>
    </source>
</evidence>
<dbReference type="EMBL" id="CP068595">
    <property type="protein sequence ID" value="QQZ58637.1"/>
    <property type="molecule type" value="Genomic_DNA"/>
</dbReference>
<proteinExistence type="predicted"/>
<keyword evidence="3" id="KW-1185">Reference proteome</keyword>
<feature type="chain" id="PRO_5039196028" evidence="1">
    <location>
        <begin position="25"/>
        <end position="177"/>
    </location>
</feature>
<dbReference type="AlphaFoldDB" id="A0A974P740"/>
<reference evidence="2 3" key="1">
    <citation type="submission" date="2021-01" db="EMBL/GenBank/DDBJ databases">
        <title>Whole genome sequence of Paenibacillus sonchi LMG 24727 for comparative genomics.</title>
        <authorList>
            <person name="Lee G."/>
            <person name="Kim M.-J."/>
            <person name="Lim K."/>
            <person name="Shin J.-H."/>
        </authorList>
    </citation>
    <scope>NUCLEOTIDE SEQUENCE [LARGE SCALE GENOMIC DNA]</scope>
    <source>
        <strain evidence="2 3">LMG 24727</strain>
    </source>
</reference>
<name>A0A974P740_9BACL</name>
<accession>A0A974P740</accession>
<protein>
    <submittedName>
        <fullName evidence="2">Uncharacterized protein</fullName>
    </submittedName>
</protein>
<evidence type="ECO:0000313" key="2">
    <source>
        <dbReference type="EMBL" id="QQZ58637.1"/>
    </source>
</evidence>
<gene>
    <name evidence="2" type="ORF">JI735_17805</name>
</gene>
<sequence length="177" mass="19569">MFKQKSVYLFPALVLLFLSLVTTASTVGTRAEAQSGDISQSQELTVYIHALKSKDGHTVMTADQIEWYEGAEADRIFAEREPDAAAELGGTPDGYYIVNDSDSLTSYPIADNAAVTMQIYDHTGHMEDLDINWNEHISLDKFISEFAKTGIIDLSQSPYHITIQAGKVTSIVQQYTP</sequence>
<dbReference type="RefSeq" id="WP_039837992.1">
    <property type="nucleotide sequence ID" value="NZ_CP068595.1"/>
</dbReference>
<keyword evidence="1" id="KW-0732">Signal</keyword>
<dbReference type="Proteomes" id="UP000595841">
    <property type="component" value="Chromosome"/>
</dbReference>